<accession>A0A560JAA6</accession>
<organism evidence="2 3">
    <name type="scientific">Nitrospirillum amazonense</name>
    <dbReference type="NCBI Taxonomy" id="28077"/>
    <lineage>
        <taxon>Bacteria</taxon>
        <taxon>Pseudomonadati</taxon>
        <taxon>Pseudomonadota</taxon>
        <taxon>Alphaproteobacteria</taxon>
        <taxon>Rhodospirillales</taxon>
        <taxon>Azospirillaceae</taxon>
        <taxon>Nitrospirillum</taxon>
    </lineage>
</organism>
<dbReference type="EMBL" id="VITV01000013">
    <property type="protein sequence ID" value="TWB67875.1"/>
    <property type="molecule type" value="Genomic_DNA"/>
</dbReference>
<reference evidence="2 3" key="1">
    <citation type="submission" date="2019-06" db="EMBL/GenBank/DDBJ databases">
        <title>Genomic Encyclopedia of Type Strains, Phase IV (KMG-V): Genome sequencing to study the core and pangenomes of soil and plant-associated prokaryotes.</title>
        <authorList>
            <person name="Whitman W."/>
        </authorList>
    </citation>
    <scope>NUCLEOTIDE SEQUENCE [LARGE SCALE GENOMIC DNA]</scope>
    <source>
        <strain evidence="2 3">BR 12005</strain>
    </source>
</reference>
<sequence>MTPQEKIDSAKNIVQEVIILMKENDERNWIRAFSQMLDALEGKNASTEEAASILKHIYGGAGSYSDFYIAKNNREEQKRINKHLSDLNDMLWHLLCE</sequence>
<dbReference type="InterPro" id="IPR054239">
    <property type="entry name" value="DUF6966"/>
</dbReference>
<evidence type="ECO:0000313" key="2">
    <source>
        <dbReference type="EMBL" id="TWB67875.1"/>
    </source>
</evidence>
<evidence type="ECO:0000259" key="1">
    <source>
        <dbReference type="Pfam" id="PF22294"/>
    </source>
</evidence>
<dbReference type="AlphaFoldDB" id="A0A560JAA6"/>
<feature type="domain" description="DUF6966" evidence="1">
    <location>
        <begin position="23"/>
        <end position="75"/>
    </location>
</feature>
<name>A0A560JAA6_9PROT</name>
<evidence type="ECO:0000313" key="3">
    <source>
        <dbReference type="Proteomes" id="UP000320516"/>
    </source>
</evidence>
<dbReference type="Pfam" id="PF22294">
    <property type="entry name" value="DUF6966"/>
    <property type="match status" value="1"/>
</dbReference>
<comment type="caution">
    <text evidence="2">The sequence shown here is derived from an EMBL/GenBank/DDBJ whole genome shotgun (WGS) entry which is preliminary data.</text>
</comment>
<dbReference type="Proteomes" id="UP000320516">
    <property type="component" value="Unassembled WGS sequence"/>
</dbReference>
<gene>
    <name evidence="2" type="ORF">FBZ87_113118</name>
</gene>
<proteinExistence type="predicted"/>
<protein>
    <recommendedName>
        <fullName evidence="1">DUF6966 domain-containing protein</fullName>
    </recommendedName>
</protein>